<name>A0A381Q4Q2_9ZZZZ</name>
<dbReference type="InterPro" id="IPR017871">
    <property type="entry name" value="ABC_transporter-like_CS"/>
</dbReference>
<protein>
    <recommendedName>
        <fullName evidence="3">ABC transporter domain-containing protein</fullName>
    </recommendedName>
</protein>
<dbReference type="AlphaFoldDB" id="A0A381Q4Q2"/>
<evidence type="ECO:0000256" key="1">
    <source>
        <dbReference type="ARBA" id="ARBA00022741"/>
    </source>
</evidence>
<dbReference type="InterPro" id="IPR027417">
    <property type="entry name" value="P-loop_NTPase"/>
</dbReference>
<evidence type="ECO:0000313" key="4">
    <source>
        <dbReference type="EMBL" id="SUZ73299.1"/>
    </source>
</evidence>
<dbReference type="PANTHER" id="PTHR43790">
    <property type="entry name" value="CARBOHYDRATE TRANSPORT ATP-BINDING PROTEIN MG119-RELATED"/>
    <property type="match status" value="1"/>
</dbReference>
<dbReference type="GO" id="GO:0016887">
    <property type="term" value="F:ATP hydrolysis activity"/>
    <property type="evidence" value="ECO:0007669"/>
    <property type="project" value="InterPro"/>
</dbReference>
<dbReference type="Gene3D" id="3.40.50.300">
    <property type="entry name" value="P-loop containing nucleotide triphosphate hydrolases"/>
    <property type="match status" value="1"/>
</dbReference>
<dbReference type="CDD" id="cd03216">
    <property type="entry name" value="ABC_Carb_Monos_I"/>
    <property type="match status" value="1"/>
</dbReference>
<dbReference type="Pfam" id="PF00005">
    <property type="entry name" value="ABC_tran"/>
    <property type="match status" value="1"/>
</dbReference>
<dbReference type="InterPro" id="IPR003593">
    <property type="entry name" value="AAA+_ATPase"/>
</dbReference>
<organism evidence="4">
    <name type="scientific">marine metagenome</name>
    <dbReference type="NCBI Taxonomy" id="408172"/>
    <lineage>
        <taxon>unclassified sequences</taxon>
        <taxon>metagenomes</taxon>
        <taxon>ecological metagenomes</taxon>
    </lineage>
</organism>
<dbReference type="EMBL" id="UINC01001174">
    <property type="protein sequence ID" value="SUZ73299.1"/>
    <property type="molecule type" value="Genomic_DNA"/>
</dbReference>
<dbReference type="SUPFAM" id="SSF52540">
    <property type="entry name" value="P-loop containing nucleoside triphosphate hydrolases"/>
    <property type="match status" value="1"/>
</dbReference>
<keyword evidence="2" id="KW-0067">ATP-binding</keyword>
<evidence type="ECO:0000259" key="3">
    <source>
        <dbReference type="PROSITE" id="PS50893"/>
    </source>
</evidence>
<accession>A0A381Q4Q2</accession>
<dbReference type="PANTHER" id="PTHR43790:SF8">
    <property type="entry name" value="SUGAR ABC TRANSPORTER ATP-BINDING PROTEIN"/>
    <property type="match status" value="1"/>
</dbReference>
<dbReference type="GO" id="GO:0005524">
    <property type="term" value="F:ATP binding"/>
    <property type="evidence" value="ECO:0007669"/>
    <property type="project" value="UniProtKB-KW"/>
</dbReference>
<feature type="domain" description="ABC transporter" evidence="3">
    <location>
        <begin position="1"/>
        <end position="207"/>
    </location>
</feature>
<evidence type="ECO:0000256" key="2">
    <source>
        <dbReference type="ARBA" id="ARBA00022840"/>
    </source>
</evidence>
<dbReference type="PROSITE" id="PS50893">
    <property type="entry name" value="ABC_TRANSPORTER_2"/>
    <property type="match status" value="1"/>
</dbReference>
<keyword evidence="1" id="KW-0547">Nucleotide-binding</keyword>
<dbReference type="SMART" id="SM00382">
    <property type="entry name" value="AAA"/>
    <property type="match status" value="1"/>
</dbReference>
<dbReference type="PROSITE" id="PS00211">
    <property type="entry name" value="ABC_TRANSPORTER_1"/>
    <property type="match status" value="1"/>
</dbReference>
<dbReference type="InterPro" id="IPR003439">
    <property type="entry name" value="ABC_transporter-like_ATP-bd"/>
</dbReference>
<gene>
    <name evidence="4" type="ORF">METZ01_LOCUS26153</name>
</gene>
<sequence length="207" mass="22430">MGDNGAGKSTLVNIISGVLTADSGEYLVNGKKVNFSTPKQALNAGISTVYQNLAIIPMLSIYRNFYLGNEPVKDNYFKFMDKDLAISTTKQELAKFGVTVNDVKRPAGTLSGGQRQCLAIARALYFGAKVLILDEPTSALGVKESANVLNQLVLLKEQGINIVLVSHIIDHAYDVGDLFFILKMGELAGSYDKNDVSPKILRSILSK</sequence>
<dbReference type="InterPro" id="IPR050107">
    <property type="entry name" value="ABC_carbohydrate_import_ATPase"/>
</dbReference>
<proteinExistence type="predicted"/>
<reference evidence="4" key="1">
    <citation type="submission" date="2018-05" db="EMBL/GenBank/DDBJ databases">
        <authorList>
            <person name="Lanie J.A."/>
            <person name="Ng W.-L."/>
            <person name="Kazmierczak K.M."/>
            <person name="Andrzejewski T.M."/>
            <person name="Davidsen T.M."/>
            <person name="Wayne K.J."/>
            <person name="Tettelin H."/>
            <person name="Glass J.I."/>
            <person name="Rusch D."/>
            <person name="Podicherti R."/>
            <person name="Tsui H.-C.T."/>
            <person name="Winkler M.E."/>
        </authorList>
    </citation>
    <scope>NUCLEOTIDE SEQUENCE</scope>
</reference>